<proteinExistence type="predicted"/>
<sequence>MSSYNHLTLKDRECILLGVTLKDTYQVIAQRVGCSK</sequence>
<protein>
    <submittedName>
        <fullName evidence="1">IS30 family transposase</fullName>
    </submittedName>
</protein>
<evidence type="ECO:0000313" key="2">
    <source>
        <dbReference type="Proteomes" id="UP000236514"/>
    </source>
</evidence>
<comment type="caution">
    <text evidence="1">The sequence shown here is derived from an EMBL/GenBank/DDBJ whole genome shotgun (WGS) entry which is preliminary data.</text>
</comment>
<evidence type="ECO:0000313" key="1">
    <source>
        <dbReference type="EMBL" id="PNV57055.1"/>
    </source>
</evidence>
<organism evidence="1 2">
    <name type="scientific">Limosilactobacillus fermentum</name>
    <name type="common">Lactobacillus fermentum</name>
    <dbReference type="NCBI Taxonomy" id="1613"/>
    <lineage>
        <taxon>Bacteria</taxon>
        <taxon>Bacillati</taxon>
        <taxon>Bacillota</taxon>
        <taxon>Bacilli</taxon>
        <taxon>Lactobacillales</taxon>
        <taxon>Lactobacillaceae</taxon>
        <taxon>Limosilactobacillus</taxon>
    </lineage>
</organism>
<gene>
    <name evidence="1" type="ORF">C1Y38_10515</name>
</gene>
<dbReference type="RefSeq" id="WP_157486250.1">
    <property type="nucleotide sequence ID" value="NZ_POTQ01000034.1"/>
</dbReference>
<dbReference type="EMBL" id="POTQ01000034">
    <property type="protein sequence ID" value="PNV57055.1"/>
    <property type="molecule type" value="Genomic_DNA"/>
</dbReference>
<feature type="non-terminal residue" evidence="1">
    <location>
        <position position="36"/>
    </location>
</feature>
<accession>A0A2K2TFW1</accession>
<dbReference type="Proteomes" id="UP000236514">
    <property type="component" value="Unassembled WGS sequence"/>
</dbReference>
<name>A0A2K2TFW1_LIMFE</name>
<dbReference type="AlphaFoldDB" id="A0A2K2TFW1"/>
<reference evidence="1 2" key="1">
    <citation type="submission" date="2018-01" db="EMBL/GenBank/DDBJ databases">
        <title>Draft genome sequence of the feruloyl esterase-producing strain Lactobacillus fermentum CRL 1446, isolated from artisanal goat milk cheese.</title>
        <authorList>
            <person name="Abeijon Mukdsi M.C."/>
            <person name="Saavedra L."/>
            <person name="Gauffin Cano M.P."/>
            <person name="Hebert E.M."/>
            <person name="Medina R.B."/>
        </authorList>
    </citation>
    <scope>NUCLEOTIDE SEQUENCE [LARGE SCALE GENOMIC DNA]</scope>
    <source>
        <strain evidence="1 2">CRL 1446</strain>
    </source>
</reference>